<dbReference type="Proteomes" id="UP000680750">
    <property type="component" value="Chromosome"/>
</dbReference>
<sequence>MRRRRRCRGTRRRPPRHRPLTGTREHDHPAPGTYASVEPSAHRSTGGSAADSLPLAATQLPRTIDTDPAHAEPLSTRPVRHALGLFAAYPAGWPQVPPRTSVVLVLGDDARMRRIATVAVLGSAGTGTSRRRSRPAR</sequence>
<feature type="compositionally biased region" description="Basic residues" evidence="1">
    <location>
        <begin position="1"/>
        <end position="19"/>
    </location>
</feature>
<dbReference type="AlphaFoldDB" id="A0A810KTW8"/>
<reference evidence="2" key="1">
    <citation type="submission" date="2020-08" db="EMBL/GenBank/DDBJ databases">
        <title>Whole genome shotgun sequence of Actinocatenispora sera NBRC 101916.</title>
        <authorList>
            <person name="Komaki H."/>
            <person name="Tamura T."/>
        </authorList>
    </citation>
    <scope>NUCLEOTIDE SEQUENCE</scope>
    <source>
        <strain evidence="2">NBRC 101916</strain>
    </source>
</reference>
<organism evidence="2 3">
    <name type="scientific">Actinocatenispora sera</name>
    <dbReference type="NCBI Taxonomy" id="390989"/>
    <lineage>
        <taxon>Bacteria</taxon>
        <taxon>Bacillati</taxon>
        <taxon>Actinomycetota</taxon>
        <taxon>Actinomycetes</taxon>
        <taxon>Micromonosporales</taxon>
        <taxon>Micromonosporaceae</taxon>
        <taxon>Actinocatenispora</taxon>
    </lineage>
</organism>
<name>A0A810KTW8_9ACTN</name>
<gene>
    <name evidence="2" type="ORF">Asera_06980</name>
</gene>
<evidence type="ECO:0000313" key="3">
    <source>
        <dbReference type="Proteomes" id="UP000680750"/>
    </source>
</evidence>
<proteinExistence type="predicted"/>
<feature type="region of interest" description="Disordered" evidence="1">
    <location>
        <begin position="1"/>
        <end position="75"/>
    </location>
</feature>
<dbReference type="EMBL" id="AP023354">
    <property type="protein sequence ID" value="BCJ26590.1"/>
    <property type="molecule type" value="Genomic_DNA"/>
</dbReference>
<dbReference type="KEGG" id="aser:Asera_06980"/>
<evidence type="ECO:0000313" key="2">
    <source>
        <dbReference type="EMBL" id="BCJ26590.1"/>
    </source>
</evidence>
<keyword evidence="3" id="KW-1185">Reference proteome</keyword>
<evidence type="ECO:0000256" key="1">
    <source>
        <dbReference type="SAM" id="MobiDB-lite"/>
    </source>
</evidence>
<protein>
    <submittedName>
        <fullName evidence="2">Uncharacterized protein</fullName>
    </submittedName>
</protein>
<accession>A0A810KTW8</accession>